<sequence length="72" mass="7898">MTLTLLPINVSNSSLNVSPNDAVPPQGITPHVFLDGALPLIVLSAISLTSLALTLYFSPYRKTLSRLFRFRK</sequence>
<name>A0A2U9ITL8_9CREN</name>
<proteinExistence type="predicted"/>
<keyword evidence="1" id="KW-0472">Membrane</keyword>
<keyword evidence="1" id="KW-1133">Transmembrane helix</keyword>
<organism evidence="2 3">
    <name type="scientific">Metallosphaera hakonensis JCM 8857 = DSM 7519</name>
    <dbReference type="NCBI Taxonomy" id="1293036"/>
    <lineage>
        <taxon>Archaea</taxon>
        <taxon>Thermoproteota</taxon>
        <taxon>Thermoprotei</taxon>
        <taxon>Sulfolobales</taxon>
        <taxon>Sulfolobaceae</taxon>
        <taxon>Metallosphaera</taxon>
    </lineage>
</organism>
<reference evidence="2 3" key="1">
    <citation type="submission" date="2018-05" db="EMBL/GenBank/DDBJ databases">
        <title>Complete Genome Sequences of Extremely Thermoacidophilic, Metal-Mobilizing Type-Strain Members of the Archaeal Family Sulfolobaceae: Acidianus brierleyi DSM-1651T, Acidianus sulfidivorans DSM-18786T, Metallosphaera hakonensis DSM-7519T, and Metallosphaera prunae DSM-10039T.</title>
        <authorList>
            <person name="Counts J.A."/>
            <person name="Kelly R.M."/>
        </authorList>
    </citation>
    <scope>NUCLEOTIDE SEQUENCE [LARGE SCALE GENOMIC DNA]</scope>
    <source>
        <strain evidence="2 3">HO1-1</strain>
    </source>
</reference>
<evidence type="ECO:0000313" key="2">
    <source>
        <dbReference type="EMBL" id="AWR99374.1"/>
    </source>
</evidence>
<dbReference type="GeneID" id="36834929"/>
<evidence type="ECO:0000256" key="1">
    <source>
        <dbReference type="SAM" id="Phobius"/>
    </source>
</evidence>
<accession>A0A2U9ITL8</accession>
<keyword evidence="3" id="KW-1185">Reference proteome</keyword>
<keyword evidence="1" id="KW-0812">Transmembrane</keyword>
<dbReference type="Proteomes" id="UP000247586">
    <property type="component" value="Chromosome"/>
</dbReference>
<feature type="transmembrane region" description="Helical" evidence="1">
    <location>
        <begin position="37"/>
        <end position="57"/>
    </location>
</feature>
<dbReference type="RefSeq" id="WP_110369150.1">
    <property type="nucleotide sequence ID" value="NZ_CP029287.2"/>
</dbReference>
<dbReference type="AlphaFoldDB" id="A0A2U9ITL8"/>
<protein>
    <submittedName>
        <fullName evidence="2">Uncharacterized protein</fullName>
    </submittedName>
</protein>
<evidence type="ECO:0000313" key="3">
    <source>
        <dbReference type="Proteomes" id="UP000247586"/>
    </source>
</evidence>
<reference evidence="3" key="2">
    <citation type="submission" date="2020-03" db="EMBL/GenBank/DDBJ databases">
        <title>Complete Genome Sequences of Extremely Thermoacidophilic, Metal-Mobilizing Type-Strain Members of the Archaeal Family Sulfolobaceae: Acidianus brierleyi DSM-1651T, Acidianus sulfidivorans DSM-18786T, Metallosphaera hakonensis DSM-7519T, and Metallosphaera prunae DSM-10039T.</title>
        <authorList>
            <person name="Counts J.A."/>
            <person name="Kelly R.M."/>
        </authorList>
    </citation>
    <scope>NUCLEOTIDE SEQUENCE [LARGE SCALE GENOMIC DNA]</scope>
    <source>
        <strain evidence="3">HO1-1</strain>
    </source>
</reference>
<reference evidence="3" key="3">
    <citation type="submission" date="2020-03" db="EMBL/GenBank/DDBJ databases">
        <title>Sequencing and Assembly of Multiple Reported Metal-Biooxidizing Members of the Extremely Thermoacidophilic Archaeal Family Sulfolobaceae.</title>
        <authorList>
            <person name="Counts J.A."/>
            <person name="Kelly R.M."/>
        </authorList>
    </citation>
    <scope>NUCLEOTIDE SEQUENCE [LARGE SCALE GENOMIC DNA]</scope>
    <source>
        <strain evidence="3">HO1-1</strain>
    </source>
</reference>
<gene>
    <name evidence="2" type="ORF">DFR87_06265</name>
</gene>
<dbReference type="KEGG" id="mhk:DFR87_06265"/>
<dbReference type="STRING" id="1293036.GCA_001315825_02840"/>
<dbReference type="EMBL" id="CP029287">
    <property type="protein sequence ID" value="AWR99374.1"/>
    <property type="molecule type" value="Genomic_DNA"/>
</dbReference>